<comment type="similarity">
    <text evidence="2">Belongs to the mitochondrion-specific ribosomal protein mS33 family.</text>
</comment>
<dbReference type="PANTHER" id="PTHR13362:SF2">
    <property type="entry name" value="SMALL RIBOSOMAL SUBUNIT PROTEIN MS33"/>
    <property type="match status" value="1"/>
</dbReference>
<dbReference type="AlphaFoldDB" id="A0A4P7NGK8"/>
<protein>
    <recommendedName>
        <fullName evidence="6">Small ribosomal subunit protein mS33</fullName>
    </recommendedName>
</protein>
<sequence>MSVPRARLLQLMKAQCEVFSTAYNPEGVRTGNKILRQRLRGPALAAYYPRRVVTLRDLRKELGQEFMIEDEAEEDRLLKIEELKARGKGAPKKKKGPASASGMFRRGHYYTCLQRILQSI</sequence>
<name>A0A4P7NGK8_PYROR</name>
<dbReference type="GO" id="GO:1990904">
    <property type="term" value="C:ribonucleoprotein complex"/>
    <property type="evidence" value="ECO:0007669"/>
    <property type="project" value="UniProtKB-KW"/>
</dbReference>
<dbReference type="GO" id="GO:0005739">
    <property type="term" value="C:mitochondrion"/>
    <property type="evidence" value="ECO:0007669"/>
    <property type="project" value="UniProtKB-SubCell"/>
</dbReference>
<evidence type="ECO:0000313" key="7">
    <source>
        <dbReference type="EMBL" id="QBZ61077.1"/>
    </source>
</evidence>
<gene>
    <name evidence="7" type="ORF">PoMZ_08023</name>
</gene>
<evidence type="ECO:0000256" key="3">
    <source>
        <dbReference type="ARBA" id="ARBA00022980"/>
    </source>
</evidence>
<evidence type="ECO:0000313" key="8">
    <source>
        <dbReference type="Proteomes" id="UP000294847"/>
    </source>
</evidence>
<keyword evidence="3" id="KW-0689">Ribosomal protein</keyword>
<keyword evidence="5" id="KW-0687">Ribonucleoprotein</keyword>
<reference evidence="7 8" key="1">
    <citation type="journal article" date="2019" name="Mol. Biol. Evol.">
        <title>Blast fungal genomes show frequent chromosomal changes, gene gains and losses, and effector gene turnover.</title>
        <authorList>
            <person name="Gomez Luciano L.B."/>
            <person name="Jason Tsai I."/>
            <person name="Chuma I."/>
            <person name="Tosa Y."/>
            <person name="Chen Y.H."/>
            <person name="Li J.Y."/>
            <person name="Li M.Y."/>
            <person name="Jade Lu M.Y."/>
            <person name="Nakayashiki H."/>
            <person name="Li W.H."/>
        </authorList>
    </citation>
    <scope>NUCLEOTIDE SEQUENCE [LARGE SCALE GENOMIC DNA]</scope>
    <source>
        <strain evidence="7">MZ5-1-6</strain>
    </source>
</reference>
<dbReference type="InterPro" id="IPR013219">
    <property type="entry name" value="Ribosomal_mS33"/>
</dbReference>
<evidence type="ECO:0000256" key="2">
    <source>
        <dbReference type="ARBA" id="ARBA00008970"/>
    </source>
</evidence>
<dbReference type="Pfam" id="PF08293">
    <property type="entry name" value="MRP-S33"/>
    <property type="match status" value="1"/>
</dbReference>
<evidence type="ECO:0000256" key="4">
    <source>
        <dbReference type="ARBA" id="ARBA00023128"/>
    </source>
</evidence>
<accession>A0A4P7NGK8</accession>
<dbReference type="Proteomes" id="UP000294847">
    <property type="component" value="Chromosome 4"/>
</dbReference>
<dbReference type="GO" id="GO:0005840">
    <property type="term" value="C:ribosome"/>
    <property type="evidence" value="ECO:0007669"/>
    <property type="project" value="UniProtKB-KW"/>
</dbReference>
<evidence type="ECO:0000256" key="1">
    <source>
        <dbReference type="ARBA" id="ARBA00004173"/>
    </source>
</evidence>
<comment type="subcellular location">
    <subcellularLocation>
        <location evidence="1">Mitochondrion</location>
    </subcellularLocation>
</comment>
<organism evidence="7 8">
    <name type="scientific">Pyricularia oryzae</name>
    <name type="common">Rice blast fungus</name>
    <name type="synonym">Magnaporthe oryzae</name>
    <dbReference type="NCBI Taxonomy" id="318829"/>
    <lineage>
        <taxon>Eukaryota</taxon>
        <taxon>Fungi</taxon>
        <taxon>Dikarya</taxon>
        <taxon>Ascomycota</taxon>
        <taxon>Pezizomycotina</taxon>
        <taxon>Sordariomycetes</taxon>
        <taxon>Sordariomycetidae</taxon>
        <taxon>Magnaporthales</taxon>
        <taxon>Pyriculariaceae</taxon>
        <taxon>Pyricularia</taxon>
    </lineage>
</organism>
<dbReference type="PANTHER" id="PTHR13362">
    <property type="entry name" value="MITOCHONDRIAL RIBOSOMAL PROTEIN S33"/>
    <property type="match status" value="1"/>
</dbReference>
<proteinExistence type="inferred from homology"/>
<evidence type="ECO:0000256" key="6">
    <source>
        <dbReference type="ARBA" id="ARBA00035132"/>
    </source>
</evidence>
<keyword evidence="4" id="KW-0496">Mitochondrion</keyword>
<evidence type="ECO:0000256" key="5">
    <source>
        <dbReference type="ARBA" id="ARBA00023274"/>
    </source>
</evidence>
<dbReference type="EMBL" id="CP034207">
    <property type="protein sequence ID" value="QBZ61077.1"/>
    <property type="molecule type" value="Genomic_DNA"/>
</dbReference>